<evidence type="ECO:0000313" key="4">
    <source>
        <dbReference type="Proteomes" id="UP000184440"/>
    </source>
</evidence>
<dbReference type="EMBL" id="FRCS01000026">
    <property type="protein sequence ID" value="SHN47696.1"/>
    <property type="molecule type" value="Genomic_DNA"/>
</dbReference>
<dbReference type="AlphaFoldDB" id="A0A1M7RNN1"/>
<name>A0A1M7RNN1_9ACTN</name>
<feature type="region of interest" description="Disordered" evidence="1">
    <location>
        <begin position="137"/>
        <end position="186"/>
    </location>
</feature>
<dbReference type="Gene3D" id="2.180.10.10">
    <property type="entry name" value="RHS repeat-associated core"/>
    <property type="match status" value="1"/>
</dbReference>
<organism evidence="3 4">
    <name type="scientific">Cryptosporangium aurantiacum</name>
    <dbReference type="NCBI Taxonomy" id="134849"/>
    <lineage>
        <taxon>Bacteria</taxon>
        <taxon>Bacillati</taxon>
        <taxon>Actinomycetota</taxon>
        <taxon>Actinomycetes</taxon>
        <taxon>Cryptosporangiales</taxon>
        <taxon>Cryptosporangiaceae</taxon>
        <taxon>Cryptosporangium</taxon>
    </lineage>
</organism>
<dbReference type="STRING" id="134849.SAMN05443668_12679"/>
<dbReference type="Pfam" id="PF13930">
    <property type="entry name" value="Endonuclea_NS_2"/>
    <property type="match status" value="1"/>
</dbReference>
<keyword evidence="4" id="KW-1185">Reference proteome</keyword>
<evidence type="ECO:0000256" key="1">
    <source>
        <dbReference type="SAM" id="MobiDB-lite"/>
    </source>
</evidence>
<protein>
    <submittedName>
        <fullName evidence="3">RHS repeat-associated core domain-containing protein</fullName>
    </submittedName>
</protein>
<feature type="domain" description="Type VII secretion system protein EssD-like" evidence="2">
    <location>
        <begin position="328"/>
        <end position="388"/>
    </location>
</feature>
<dbReference type="InterPro" id="IPR044929">
    <property type="entry name" value="DNA/RNA_non-sp_Endonuclease_sf"/>
</dbReference>
<gene>
    <name evidence="3" type="ORF">SAMN05443668_12679</name>
</gene>
<dbReference type="InterPro" id="IPR044927">
    <property type="entry name" value="Endonuclea_NS_2"/>
</dbReference>
<accession>A0A1M7RNN1</accession>
<dbReference type="Proteomes" id="UP000184440">
    <property type="component" value="Unassembled WGS sequence"/>
</dbReference>
<evidence type="ECO:0000259" key="2">
    <source>
        <dbReference type="Pfam" id="PF13930"/>
    </source>
</evidence>
<proteinExistence type="predicted"/>
<feature type="compositionally biased region" description="Gly residues" evidence="1">
    <location>
        <begin position="165"/>
        <end position="177"/>
    </location>
</feature>
<evidence type="ECO:0000313" key="3">
    <source>
        <dbReference type="EMBL" id="SHN47696.1"/>
    </source>
</evidence>
<reference evidence="3 4" key="1">
    <citation type="submission" date="2016-11" db="EMBL/GenBank/DDBJ databases">
        <authorList>
            <person name="Jaros S."/>
            <person name="Januszkiewicz K."/>
            <person name="Wedrychowicz H."/>
        </authorList>
    </citation>
    <scope>NUCLEOTIDE SEQUENCE [LARGE SCALE GENOMIC DNA]</scope>
    <source>
        <strain evidence="3 4">DSM 46144</strain>
    </source>
</reference>
<sequence>MHARWYTPATGGFNSRDTMTVPADPSVQGNRYTYGNADPLNNTDPRHLSVKELTRAAAPVVRFVQPAVPAIRTIGRAVPGVNLVINVYDASKLAYKAGQYIGTRWVRPAFSGNQAPGTATTSRCGNSCSSYLDFSKLPKSRPSTTGAPRYSSGAPRYFSGAPRYSGGGHTRSGGGYGPSVPPPPDRARIALMTARTPAARPPYQPLIDQETLDRQVRAAEANVTAVAAQQAASQVSRGIVIDDKPAAQEQPWDKGSLATSPLRKDERGCLSGEWEGDPIRYWGLDGSGKEGVDRALGAEACYEGALPGGGTPAAELPIAGYKKHFGLARGHLIGNELGGDGTRYDNLIPIYQADTNVRKMFHRWEKEVARRVANEETVFYRVVPLHRG</sequence>
<dbReference type="Gene3D" id="3.40.570.10">
    <property type="entry name" value="Extracellular Endonuclease, subunit A"/>
    <property type="match status" value="1"/>
</dbReference>